<evidence type="ECO:0000256" key="1">
    <source>
        <dbReference type="SAM" id="MobiDB-lite"/>
    </source>
</evidence>
<feature type="compositionally biased region" description="Low complexity" evidence="1">
    <location>
        <begin position="78"/>
        <end position="99"/>
    </location>
</feature>
<evidence type="ECO:0000313" key="4">
    <source>
        <dbReference type="Proteomes" id="UP000035763"/>
    </source>
</evidence>
<protein>
    <recommendedName>
        <fullName evidence="2">Type ISP restriction-modification enzyme LLaBIII C-terminal specificity domain-containing protein</fullName>
    </recommendedName>
</protein>
<evidence type="ECO:0000313" key="3">
    <source>
        <dbReference type="EMBL" id="CCH75076.1"/>
    </source>
</evidence>
<keyword evidence="4" id="KW-1185">Reference proteome</keyword>
<dbReference type="STRING" id="1193182.BN11_5020005"/>
<feature type="region of interest" description="Disordered" evidence="1">
    <location>
        <begin position="68"/>
        <end position="106"/>
    </location>
</feature>
<sequence>MSRRQLLQGHIDVTDPGRSEPTPCTVHPDIIAATTELVYNRAITLSGIPAWAYRYQLGSRSAVEWILERTRSRPTRPPESSTTPTTGAARSATRATSSTCWLGPSP</sequence>
<evidence type="ECO:0000259" key="2">
    <source>
        <dbReference type="Pfam" id="PF18135"/>
    </source>
</evidence>
<organism evidence="3 4">
    <name type="scientific">Nostocoides australiense Ben110</name>
    <dbReference type="NCBI Taxonomy" id="1193182"/>
    <lineage>
        <taxon>Bacteria</taxon>
        <taxon>Bacillati</taxon>
        <taxon>Actinomycetota</taxon>
        <taxon>Actinomycetes</taxon>
        <taxon>Micrococcales</taxon>
        <taxon>Intrasporangiaceae</taxon>
        <taxon>Nostocoides</taxon>
    </lineage>
</organism>
<accession>W6K1W6</accession>
<feature type="domain" description="Type ISP restriction-modification enzyme LLaBIII C-terminal specificity" evidence="2">
    <location>
        <begin position="16"/>
        <end position="83"/>
    </location>
</feature>
<dbReference type="Pfam" id="PF18135">
    <property type="entry name" value="Type_ISP_C"/>
    <property type="match status" value="1"/>
</dbReference>
<dbReference type="EMBL" id="CAJA01000449">
    <property type="protein sequence ID" value="CCH75076.1"/>
    <property type="molecule type" value="Genomic_DNA"/>
</dbReference>
<dbReference type="AlphaFoldDB" id="W6K1W6"/>
<comment type="caution">
    <text evidence="3">The sequence shown here is derived from an EMBL/GenBank/DDBJ whole genome shotgun (WGS) entry which is preliminary data.</text>
</comment>
<name>W6K1W6_9MICO</name>
<feature type="region of interest" description="Disordered" evidence="1">
    <location>
        <begin position="1"/>
        <end position="25"/>
    </location>
</feature>
<gene>
    <name evidence="3" type="ORF">BN11_5020005</name>
</gene>
<dbReference type="Proteomes" id="UP000035763">
    <property type="component" value="Unassembled WGS sequence"/>
</dbReference>
<dbReference type="InterPro" id="IPR041635">
    <property type="entry name" value="Type_ISP_LLaBIII_C"/>
</dbReference>
<reference evidence="3 4" key="1">
    <citation type="journal article" date="2013" name="ISME J.">
        <title>A metabolic model for members of the genus Tetrasphaera involved in enhanced biological phosphorus removal.</title>
        <authorList>
            <person name="Kristiansen R."/>
            <person name="Nguyen H.T.T."/>
            <person name="Saunders A.M."/>
            <person name="Nielsen J.L."/>
            <person name="Wimmer R."/>
            <person name="Le V.Q."/>
            <person name="McIlroy S.J."/>
            <person name="Petrovski S."/>
            <person name="Seviour R.J."/>
            <person name="Calteau A."/>
            <person name="Nielsen K.L."/>
            <person name="Nielsen P.H."/>
        </authorList>
    </citation>
    <scope>NUCLEOTIDE SEQUENCE [LARGE SCALE GENOMIC DNA]</scope>
    <source>
        <strain evidence="3 4">Ben110</strain>
    </source>
</reference>
<proteinExistence type="predicted"/>